<reference evidence="1" key="1">
    <citation type="submission" date="2022-04" db="EMBL/GenBank/DDBJ databases">
        <title>Genomic comparison of 19 strains of Xanthomonas nasturtii, a newly emerging watercress pathogen.</title>
        <authorList>
            <person name="Harrison J."/>
            <person name="Greer S."/>
            <person name="Hussain R."/>
            <person name="Lascelles D."/>
            <person name="Roberts M."/>
            <person name="Carter B."/>
            <person name="Bryning A."/>
            <person name="Carroll S."/>
            <person name="Aspin A."/>
            <person name="Cruz L."/>
            <person name="Cruz J."/>
            <person name="Grant M."/>
            <person name="Vicente J."/>
            <person name="Studholme D.J."/>
        </authorList>
    </citation>
    <scope>NUCLEOTIDE SEQUENCE</scope>
    <source>
        <strain evidence="1">10016B</strain>
    </source>
</reference>
<proteinExistence type="predicted"/>
<name>A0ABT0LQL7_9XANT</name>
<sequence>MESNKARIVPFTSCSFYVSLLFMISLEAHSQQVHKCRERGQAVYQSSPCAAGSAEKVWDAAPVAEQSNAERWRLYRIRKQLDSRYEADRSASAAAFVSSSQSSNACESAKAQRKQVYDAAGLRRSYEVSSYWDNAVQAACK</sequence>
<gene>
    <name evidence="1" type="ORF">M3O51_10080</name>
</gene>
<comment type="caution">
    <text evidence="1">The sequence shown here is derived from an EMBL/GenBank/DDBJ whole genome shotgun (WGS) entry which is preliminary data.</text>
</comment>
<keyword evidence="2" id="KW-1185">Reference proteome</keyword>
<protein>
    <submittedName>
        <fullName evidence="1">DUF4124 domain-containing protein</fullName>
    </submittedName>
</protein>
<dbReference type="EMBL" id="JAMBED010000018">
    <property type="protein sequence ID" value="MCL1551647.1"/>
    <property type="molecule type" value="Genomic_DNA"/>
</dbReference>
<dbReference type="Proteomes" id="UP001167357">
    <property type="component" value="Unassembled WGS sequence"/>
</dbReference>
<evidence type="ECO:0000313" key="2">
    <source>
        <dbReference type="Proteomes" id="UP001167357"/>
    </source>
</evidence>
<evidence type="ECO:0000313" key="1">
    <source>
        <dbReference type="EMBL" id="MCL1551647.1"/>
    </source>
</evidence>
<organism evidence="1 2">
    <name type="scientific">Xanthomonas nasturtii</name>
    <dbReference type="NCBI Taxonomy" id="1843581"/>
    <lineage>
        <taxon>Bacteria</taxon>
        <taxon>Pseudomonadati</taxon>
        <taxon>Pseudomonadota</taxon>
        <taxon>Gammaproteobacteria</taxon>
        <taxon>Lysobacterales</taxon>
        <taxon>Lysobacteraceae</taxon>
        <taxon>Xanthomonas</taxon>
    </lineage>
</organism>
<dbReference type="RefSeq" id="WP_249047809.1">
    <property type="nucleotide sequence ID" value="NZ_JAMBEC010000021.1"/>
</dbReference>
<accession>A0ABT0LQL7</accession>